<dbReference type="PANTHER" id="PTHR43712:SF2">
    <property type="entry name" value="O-METHYLTRANSFERASE CICE"/>
    <property type="match status" value="1"/>
</dbReference>
<dbReference type="GO" id="GO:0008171">
    <property type="term" value="F:O-methyltransferase activity"/>
    <property type="evidence" value="ECO:0007669"/>
    <property type="project" value="InterPro"/>
</dbReference>
<dbReference type="SUPFAM" id="SSF46785">
    <property type="entry name" value="Winged helix' DNA-binding domain"/>
    <property type="match status" value="1"/>
</dbReference>
<protein>
    <submittedName>
        <fullName evidence="7">O-methyltransferase family 2</fullName>
    </submittedName>
</protein>
<evidence type="ECO:0000313" key="7">
    <source>
        <dbReference type="EMBL" id="ABW66426.1"/>
    </source>
</evidence>
<keyword evidence="1 7" id="KW-0489">Methyltransferase</keyword>
<reference evidence="7 8" key="1">
    <citation type="submission" date="2007-10" db="EMBL/GenBank/DDBJ databases">
        <title>Complete sequence of Desulfococcus oleovorans Hxd3.</title>
        <authorList>
            <consortium name="US DOE Joint Genome Institute"/>
            <person name="Copeland A."/>
            <person name="Lucas S."/>
            <person name="Lapidus A."/>
            <person name="Barry K."/>
            <person name="Glavina del Rio T."/>
            <person name="Dalin E."/>
            <person name="Tice H."/>
            <person name="Pitluck S."/>
            <person name="Kiss H."/>
            <person name="Brettin T."/>
            <person name="Bruce D."/>
            <person name="Detter J.C."/>
            <person name="Han C."/>
            <person name="Schmutz J."/>
            <person name="Larimer F."/>
            <person name="Land M."/>
            <person name="Hauser L."/>
            <person name="Kyrpides N."/>
            <person name="Kim E."/>
            <person name="Wawrik B."/>
            <person name="Richardson P."/>
        </authorList>
    </citation>
    <scope>NUCLEOTIDE SEQUENCE [LARGE SCALE GENOMIC DNA]</scope>
    <source>
        <strain evidence="8">DSM 6200 / JCM 39069 / Hxd3</strain>
    </source>
</reference>
<dbReference type="Pfam" id="PF00891">
    <property type="entry name" value="Methyltransf_2"/>
    <property type="match status" value="1"/>
</dbReference>
<dbReference type="SUPFAM" id="SSF53335">
    <property type="entry name" value="S-adenosyl-L-methionine-dependent methyltransferases"/>
    <property type="match status" value="1"/>
</dbReference>
<keyword evidence="8" id="KW-1185">Reference proteome</keyword>
<dbReference type="PANTHER" id="PTHR43712">
    <property type="entry name" value="PUTATIVE (AFU_ORTHOLOGUE AFUA_4G14580)-RELATED"/>
    <property type="match status" value="1"/>
</dbReference>
<dbReference type="KEGG" id="dol:Dole_0616"/>
<evidence type="ECO:0000259" key="5">
    <source>
        <dbReference type="Pfam" id="PF00891"/>
    </source>
</evidence>
<evidence type="ECO:0000256" key="4">
    <source>
        <dbReference type="PIRSR" id="PIRSR005739-1"/>
    </source>
</evidence>
<dbReference type="eggNOG" id="COG2226">
    <property type="taxonomic scope" value="Bacteria"/>
</dbReference>
<name>A8ZUL3_DESOH</name>
<evidence type="ECO:0000256" key="2">
    <source>
        <dbReference type="ARBA" id="ARBA00022679"/>
    </source>
</evidence>
<gene>
    <name evidence="7" type="ordered locus">Dole_0616</name>
</gene>
<evidence type="ECO:0000256" key="1">
    <source>
        <dbReference type="ARBA" id="ARBA00022603"/>
    </source>
</evidence>
<sequence>MAPSNPDNTARDYLVVDRFMGTMIHAEALATAFEIGVVDCLISRGPASSGVLAERLSATPDGMALLLDILIESGVVAEKDGACALADSFLKALCFRDLMEARLFMARMAAQDLLGGFADLVTDRARFMDRARFHRLFAYDRCFGTDAADRRATARWMRITTVLTRYEAAVCMAHHDFSPYRRLLDVGGNSGEFALRLCRRHTRLRATVFDLPLVCETGMAHVGGEPEADRIAFVKGNALADAFPAGHDLVVFKSMLHDWPDDEARQLIQKAARALSPGGRLLIFERARYVSGKQRLSHAVLPFLIFFHSYRAPAVYADFMKAAGFSDIQVDSIDLEMPFMLVTGRL</sequence>
<dbReference type="OrthoDB" id="9767938at2"/>
<dbReference type="GO" id="GO:0032259">
    <property type="term" value="P:methylation"/>
    <property type="evidence" value="ECO:0007669"/>
    <property type="project" value="UniProtKB-KW"/>
</dbReference>
<dbReference type="Gene3D" id="3.40.50.150">
    <property type="entry name" value="Vaccinia Virus protein VP39"/>
    <property type="match status" value="1"/>
</dbReference>
<dbReference type="AlphaFoldDB" id="A8ZUL3"/>
<dbReference type="InterPro" id="IPR016461">
    <property type="entry name" value="COMT-like"/>
</dbReference>
<dbReference type="PIRSF" id="PIRSF005739">
    <property type="entry name" value="O-mtase"/>
    <property type="match status" value="1"/>
</dbReference>
<keyword evidence="2 7" id="KW-0808">Transferase</keyword>
<dbReference type="PROSITE" id="PS51683">
    <property type="entry name" value="SAM_OMT_II"/>
    <property type="match status" value="1"/>
</dbReference>
<accession>A8ZUL3</accession>
<dbReference type="RefSeq" id="WP_012174045.1">
    <property type="nucleotide sequence ID" value="NC_009943.1"/>
</dbReference>
<dbReference type="EMBL" id="CP000859">
    <property type="protein sequence ID" value="ABW66426.1"/>
    <property type="molecule type" value="Genomic_DNA"/>
</dbReference>
<organism evidence="7 8">
    <name type="scientific">Desulfosudis oleivorans (strain DSM 6200 / JCM 39069 / Hxd3)</name>
    <name type="common">Desulfococcus oleovorans</name>
    <dbReference type="NCBI Taxonomy" id="96561"/>
    <lineage>
        <taxon>Bacteria</taxon>
        <taxon>Pseudomonadati</taxon>
        <taxon>Thermodesulfobacteriota</taxon>
        <taxon>Desulfobacteria</taxon>
        <taxon>Desulfobacterales</taxon>
        <taxon>Desulfosudaceae</taxon>
        <taxon>Desulfosudis</taxon>
    </lineage>
</organism>
<feature type="domain" description="O-methyltransferase C-terminal" evidence="5">
    <location>
        <begin position="132"/>
        <end position="326"/>
    </location>
</feature>
<dbReference type="InterPro" id="IPR012967">
    <property type="entry name" value="COMT_dimerisation"/>
</dbReference>
<proteinExistence type="predicted"/>
<dbReference type="HOGENOM" id="CLU_005533_4_0_7"/>
<dbReference type="InterPro" id="IPR029063">
    <property type="entry name" value="SAM-dependent_MTases_sf"/>
</dbReference>
<feature type="active site" description="Proton acceptor" evidence="4">
    <location>
        <position position="257"/>
    </location>
</feature>
<dbReference type="InterPro" id="IPR036388">
    <property type="entry name" value="WH-like_DNA-bd_sf"/>
</dbReference>
<evidence type="ECO:0000259" key="6">
    <source>
        <dbReference type="Pfam" id="PF08100"/>
    </source>
</evidence>
<dbReference type="GO" id="GO:0046983">
    <property type="term" value="F:protein dimerization activity"/>
    <property type="evidence" value="ECO:0007669"/>
    <property type="project" value="InterPro"/>
</dbReference>
<dbReference type="STRING" id="96561.Dole_0616"/>
<dbReference type="CDD" id="cd02440">
    <property type="entry name" value="AdoMet_MTases"/>
    <property type="match status" value="1"/>
</dbReference>
<dbReference type="Pfam" id="PF08100">
    <property type="entry name" value="Dimerisation"/>
    <property type="match status" value="1"/>
</dbReference>
<dbReference type="InterPro" id="IPR036390">
    <property type="entry name" value="WH_DNA-bd_sf"/>
</dbReference>
<evidence type="ECO:0000313" key="8">
    <source>
        <dbReference type="Proteomes" id="UP000008561"/>
    </source>
</evidence>
<feature type="domain" description="O-methyltransferase dimerisation" evidence="6">
    <location>
        <begin position="21"/>
        <end position="80"/>
    </location>
</feature>
<dbReference type="Proteomes" id="UP000008561">
    <property type="component" value="Chromosome"/>
</dbReference>
<dbReference type="InterPro" id="IPR001077">
    <property type="entry name" value="COMT_C"/>
</dbReference>
<evidence type="ECO:0000256" key="3">
    <source>
        <dbReference type="ARBA" id="ARBA00022691"/>
    </source>
</evidence>
<dbReference type="Gene3D" id="1.10.10.10">
    <property type="entry name" value="Winged helix-like DNA-binding domain superfamily/Winged helix DNA-binding domain"/>
    <property type="match status" value="1"/>
</dbReference>
<keyword evidence="3" id="KW-0949">S-adenosyl-L-methionine</keyword>